<dbReference type="AlphaFoldDB" id="A0A964FGR7"/>
<keyword evidence="2" id="KW-1185">Reference proteome</keyword>
<evidence type="ECO:0000313" key="2">
    <source>
        <dbReference type="Proteomes" id="UP000729733"/>
    </source>
</evidence>
<protein>
    <submittedName>
        <fullName evidence="1">Uncharacterized protein</fullName>
    </submittedName>
</protein>
<dbReference type="Proteomes" id="UP000729733">
    <property type="component" value="Unassembled WGS sequence"/>
</dbReference>
<sequence>MKKGFLSEVKRLDNVKTKEEQVSLYDAHIDDYEWIPTNEEYLSMINETLAGRLALKLDDEKNNRYCNSHQWEFYYDFYNDNNDWQDSPFEESDFAFCLVRLEKDNILSLEARKLFKNRSISDENYLEEFEKFQIDYRRTIINECYKNGNFETENWKIKVRHLRD</sequence>
<accession>A0A964FGR7</accession>
<evidence type="ECO:0000313" key="1">
    <source>
        <dbReference type="EMBL" id="MCC0179245.1"/>
    </source>
</evidence>
<proteinExistence type="predicted"/>
<reference evidence="1" key="1">
    <citation type="journal article" date="2021" name="Antonie Van Leeuwenhoek">
        <title>Draft genome and description of Waterburya agarophytonicola gen. nov. sp. nov. (Pleurocapsales, Cyanobacteria): a seaweed symbiont.</title>
        <authorList>
            <person name="Bonthond G."/>
            <person name="Shalygin S."/>
            <person name="Bayer T."/>
            <person name="Weinberger F."/>
        </authorList>
    </citation>
    <scope>NUCLEOTIDE SEQUENCE</scope>
    <source>
        <strain evidence="1">KI4</strain>
    </source>
</reference>
<dbReference type="RefSeq" id="WP_229642346.1">
    <property type="nucleotide sequence ID" value="NZ_JADWDC010000074.1"/>
</dbReference>
<name>A0A964FGR7_9CYAN</name>
<dbReference type="EMBL" id="JADWDC010000074">
    <property type="protein sequence ID" value="MCC0179245.1"/>
    <property type="molecule type" value="Genomic_DNA"/>
</dbReference>
<comment type="caution">
    <text evidence="1">The sequence shown here is derived from an EMBL/GenBank/DDBJ whole genome shotgun (WGS) entry which is preliminary data.</text>
</comment>
<organism evidence="1 2">
    <name type="scientific">Waterburya agarophytonicola KI4</name>
    <dbReference type="NCBI Taxonomy" id="2874699"/>
    <lineage>
        <taxon>Bacteria</taxon>
        <taxon>Bacillati</taxon>
        <taxon>Cyanobacteriota</taxon>
        <taxon>Cyanophyceae</taxon>
        <taxon>Pleurocapsales</taxon>
        <taxon>Hyellaceae</taxon>
        <taxon>Waterburya</taxon>
        <taxon>Waterburya agarophytonicola</taxon>
    </lineage>
</organism>
<gene>
    <name evidence="1" type="ORF">I4641_19975</name>
</gene>